<dbReference type="GO" id="GO:0035336">
    <property type="term" value="P:long-chain fatty-acyl-CoA metabolic process"/>
    <property type="evidence" value="ECO:0000318"/>
    <property type="project" value="GO_Central"/>
</dbReference>
<comment type="function">
    <text evidence="4">Catalyzes the reduction of fatty acyl-CoA to fatty alcohols.</text>
</comment>
<reference evidence="7 8" key="1">
    <citation type="journal article" date="2011" name="Science">
        <title>The Selaginella genome identifies genetic changes associated with the evolution of vascular plants.</title>
        <authorList>
            <person name="Banks J.A."/>
            <person name="Nishiyama T."/>
            <person name="Hasebe M."/>
            <person name="Bowman J.L."/>
            <person name="Gribskov M."/>
            <person name="dePamphilis C."/>
            <person name="Albert V.A."/>
            <person name="Aono N."/>
            <person name="Aoyama T."/>
            <person name="Ambrose B.A."/>
            <person name="Ashton N.W."/>
            <person name="Axtell M.J."/>
            <person name="Barker E."/>
            <person name="Barker M.S."/>
            <person name="Bennetzen J.L."/>
            <person name="Bonawitz N.D."/>
            <person name="Chapple C."/>
            <person name="Cheng C."/>
            <person name="Correa L.G."/>
            <person name="Dacre M."/>
            <person name="DeBarry J."/>
            <person name="Dreyer I."/>
            <person name="Elias M."/>
            <person name="Engstrom E.M."/>
            <person name="Estelle M."/>
            <person name="Feng L."/>
            <person name="Finet C."/>
            <person name="Floyd S.K."/>
            <person name="Frommer W.B."/>
            <person name="Fujita T."/>
            <person name="Gramzow L."/>
            <person name="Gutensohn M."/>
            <person name="Harholt J."/>
            <person name="Hattori M."/>
            <person name="Heyl A."/>
            <person name="Hirai T."/>
            <person name="Hiwatashi Y."/>
            <person name="Ishikawa M."/>
            <person name="Iwata M."/>
            <person name="Karol K.G."/>
            <person name="Koehler B."/>
            <person name="Kolukisaoglu U."/>
            <person name="Kubo M."/>
            <person name="Kurata T."/>
            <person name="Lalonde S."/>
            <person name="Li K."/>
            <person name="Li Y."/>
            <person name="Litt A."/>
            <person name="Lyons E."/>
            <person name="Manning G."/>
            <person name="Maruyama T."/>
            <person name="Michael T.P."/>
            <person name="Mikami K."/>
            <person name="Miyazaki S."/>
            <person name="Morinaga S."/>
            <person name="Murata T."/>
            <person name="Mueller-Roeber B."/>
            <person name="Nelson D.R."/>
            <person name="Obara M."/>
            <person name="Oguri Y."/>
            <person name="Olmstead R.G."/>
            <person name="Onodera N."/>
            <person name="Petersen B.L."/>
            <person name="Pils B."/>
            <person name="Prigge M."/>
            <person name="Rensing S.A."/>
            <person name="Riano-Pachon D.M."/>
            <person name="Roberts A.W."/>
            <person name="Sato Y."/>
            <person name="Scheller H.V."/>
            <person name="Schulz B."/>
            <person name="Schulz C."/>
            <person name="Shakirov E.V."/>
            <person name="Shibagaki N."/>
            <person name="Shinohara N."/>
            <person name="Shippen D.E."/>
            <person name="Soerensen I."/>
            <person name="Sotooka R."/>
            <person name="Sugimoto N."/>
            <person name="Sugita M."/>
            <person name="Sumikawa N."/>
            <person name="Tanurdzic M."/>
            <person name="Theissen G."/>
            <person name="Ulvskov P."/>
            <person name="Wakazuki S."/>
            <person name="Weng J.K."/>
            <person name="Willats W.W."/>
            <person name="Wipf D."/>
            <person name="Wolf P.G."/>
            <person name="Yang L."/>
            <person name="Zimmer A.D."/>
            <person name="Zhu Q."/>
            <person name="Mitros T."/>
            <person name="Hellsten U."/>
            <person name="Loque D."/>
            <person name="Otillar R."/>
            <person name="Salamov A."/>
            <person name="Schmutz J."/>
            <person name="Shapiro H."/>
            <person name="Lindquist E."/>
            <person name="Lucas S."/>
            <person name="Rokhsar D."/>
            <person name="Grigoriev I.V."/>
        </authorList>
    </citation>
    <scope>NUCLEOTIDE SEQUENCE [LARGE SCALE GENOMIC DNA]</scope>
</reference>
<dbReference type="GO" id="GO:0010345">
    <property type="term" value="P:suberin biosynthetic process"/>
    <property type="evidence" value="ECO:0000318"/>
    <property type="project" value="GO_Central"/>
</dbReference>
<organism evidence="8">
    <name type="scientific">Selaginella moellendorffii</name>
    <name type="common">Spikemoss</name>
    <dbReference type="NCBI Taxonomy" id="88036"/>
    <lineage>
        <taxon>Eukaryota</taxon>
        <taxon>Viridiplantae</taxon>
        <taxon>Streptophyta</taxon>
        <taxon>Embryophyta</taxon>
        <taxon>Tracheophyta</taxon>
        <taxon>Lycopodiopsida</taxon>
        <taxon>Selaginellales</taxon>
        <taxon>Selaginellaceae</taxon>
        <taxon>Selaginella</taxon>
    </lineage>
</organism>
<dbReference type="STRING" id="88036.D8QWG5"/>
<dbReference type="GO" id="GO:0080019">
    <property type="term" value="F:alcohol-forming very long-chain fatty acyl-CoA reductase activity"/>
    <property type="evidence" value="ECO:0000318"/>
    <property type="project" value="GO_Central"/>
</dbReference>
<dbReference type="InParanoid" id="D8QWG5"/>
<evidence type="ECO:0000256" key="1">
    <source>
        <dbReference type="ARBA" id="ARBA00005928"/>
    </source>
</evidence>
<dbReference type="PANTHER" id="PTHR11011:SF45">
    <property type="entry name" value="FATTY ACYL-COA REDUCTASE CG8306-RELATED"/>
    <property type="match status" value="1"/>
</dbReference>
<keyword evidence="4" id="KW-0521">NADP</keyword>
<sequence>MDREGLGIKHFLKDKNILITGATGFLAKVLVEKILRTQPDVGHLFLLINAKSSQSASERLRKEVQCSRLFQVLQDKHGDEYEDFIQAKLTAVAGNVAKEDVGIDKDVAQALASEIDVIVNSAATTNFIERYDTALDINTKGPFHLLEFAKRCHRLKLFLHVSTAYVNGKRVGRALEKPFRMDESIARESLGNESAPLLSVAQEIESVCKLSSLAPAHDKDEVAQQTAFMKELGLKRAALHGWQDTYVFTKAMGEMLVCENRQDVPVVIVRPTVVEGTFNQPFSGWMEGIRMMDPILLTYGKGQTSSFYVDPNGVLDVVPADMVVNTILASMAKHAGKKGCLNVYQVGSSVVNPLTFDKLAKYTYEHFRSQPFVDQKGNPVMIPKMTFITNKYTLFLYNYLQFNLPISRLFPWFQREDTQRRLKYLSYASQRVNQLIDTYAAYTFYKGRFDISNLERLYKELSAEERDEFGFAVWSIDWDKYIKDVHLPGLRKYTLDGNTAFRL</sequence>
<evidence type="ECO:0000259" key="5">
    <source>
        <dbReference type="Pfam" id="PF03015"/>
    </source>
</evidence>
<dbReference type="GO" id="GO:0102965">
    <property type="term" value="F:alcohol-forming long-chain fatty acyl-CoA reductase activity"/>
    <property type="evidence" value="ECO:0007669"/>
    <property type="project" value="UniProtKB-EC"/>
</dbReference>
<dbReference type="FunCoup" id="D8QWG5">
    <property type="interactions" value="475"/>
</dbReference>
<protein>
    <recommendedName>
        <fullName evidence="4">Fatty acyl-CoA reductase</fullName>
        <ecNumber evidence="4">1.2.1.84</ecNumber>
    </recommendedName>
</protein>
<dbReference type="InterPro" id="IPR033640">
    <property type="entry name" value="FAR_C"/>
</dbReference>
<dbReference type="AlphaFoldDB" id="D8QWG5"/>
<dbReference type="Pfam" id="PF03015">
    <property type="entry name" value="Sterile"/>
    <property type="match status" value="1"/>
</dbReference>
<dbReference type="CDD" id="cd05236">
    <property type="entry name" value="FAR-N_SDR_e"/>
    <property type="match status" value="1"/>
</dbReference>
<dbReference type="Pfam" id="PF07993">
    <property type="entry name" value="NAD_binding_4"/>
    <property type="match status" value="1"/>
</dbReference>
<keyword evidence="8" id="KW-1185">Reference proteome</keyword>
<keyword evidence="3 4" id="KW-0443">Lipid metabolism</keyword>
<dbReference type="Gene3D" id="3.40.50.720">
    <property type="entry name" value="NAD(P)-binding Rossmann-like Domain"/>
    <property type="match status" value="1"/>
</dbReference>
<accession>D8QWG5</accession>
<gene>
    <name evidence="7" type="primary">MS2B-1</name>
    <name evidence="7" type="ORF">SELMODRAFT_80322</name>
</gene>
<dbReference type="SUPFAM" id="SSF51735">
    <property type="entry name" value="NAD(P)-binding Rossmann-fold domains"/>
    <property type="match status" value="1"/>
</dbReference>
<proteinExistence type="inferred from homology"/>
<feature type="domain" description="Fatty acyl-CoA reductase C-terminal" evidence="5">
    <location>
        <begin position="428"/>
        <end position="495"/>
    </location>
</feature>
<dbReference type="InterPro" id="IPR036291">
    <property type="entry name" value="NAD(P)-bd_dom_sf"/>
</dbReference>
<dbReference type="Proteomes" id="UP000001514">
    <property type="component" value="Unassembled WGS sequence"/>
</dbReference>
<dbReference type="InterPro" id="IPR013120">
    <property type="entry name" value="FAR_NAD-bd"/>
</dbReference>
<name>D8QWG5_SELML</name>
<dbReference type="Gramene" id="EFJ35230">
    <property type="protein sequence ID" value="EFJ35230"/>
    <property type="gene ID" value="SELMODRAFT_80322"/>
</dbReference>
<dbReference type="CDD" id="cd09071">
    <property type="entry name" value="FAR_C"/>
    <property type="match status" value="1"/>
</dbReference>
<keyword evidence="2 4" id="KW-0444">Lipid biosynthesis</keyword>
<dbReference type="PANTHER" id="PTHR11011">
    <property type="entry name" value="MALE STERILITY PROTEIN 2-RELATED"/>
    <property type="match status" value="1"/>
</dbReference>
<evidence type="ECO:0000259" key="6">
    <source>
        <dbReference type="Pfam" id="PF07993"/>
    </source>
</evidence>
<evidence type="ECO:0000313" key="7">
    <source>
        <dbReference type="EMBL" id="EFJ35230.1"/>
    </source>
</evidence>
<evidence type="ECO:0000256" key="4">
    <source>
        <dbReference type="RuleBase" id="RU363097"/>
    </source>
</evidence>
<dbReference type="InterPro" id="IPR026055">
    <property type="entry name" value="FAR"/>
</dbReference>
<dbReference type="HOGENOM" id="CLU_024661_4_1_1"/>
<dbReference type="eggNOG" id="KOG1221">
    <property type="taxonomic scope" value="Eukaryota"/>
</dbReference>
<dbReference type="OMA" id="WRDAQER"/>
<keyword evidence="4" id="KW-0560">Oxidoreductase</keyword>
<evidence type="ECO:0000256" key="2">
    <source>
        <dbReference type="ARBA" id="ARBA00022516"/>
    </source>
</evidence>
<dbReference type="EC" id="1.2.1.84" evidence="4"/>
<feature type="domain" description="Thioester reductase (TE)" evidence="6">
    <location>
        <begin position="19"/>
        <end position="327"/>
    </location>
</feature>
<dbReference type="EMBL" id="GL377568">
    <property type="protein sequence ID" value="EFJ35230.1"/>
    <property type="molecule type" value="Genomic_DNA"/>
</dbReference>
<comment type="similarity">
    <text evidence="1 4">Belongs to the fatty acyl-CoA reductase family.</text>
</comment>
<comment type="catalytic activity">
    <reaction evidence="4">
        <text>a long-chain fatty acyl-CoA + 2 NADPH + 2 H(+) = a long-chain primary fatty alcohol + 2 NADP(+) + CoA</text>
        <dbReference type="Rhea" id="RHEA:52716"/>
        <dbReference type="ChEBI" id="CHEBI:15378"/>
        <dbReference type="ChEBI" id="CHEBI:57287"/>
        <dbReference type="ChEBI" id="CHEBI:57783"/>
        <dbReference type="ChEBI" id="CHEBI:58349"/>
        <dbReference type="ChEBI" id="CHEBI:77396"/>
        <dbReference type="ChEBI" id="CHEBI:83139"/>
        <dbReference type="EC" id="1.2.1.84"/>
    </reaction>
</comment>
<evidence type="ECO:0000256" key="3">
    <source>
        <dbReference type="ARBA" id="ARBA00023098"/>
    </source>
</evidence>
<evidence type="ECO:0000313" key="8">
    <source>
        <dbReference type="Proteomes" id="UP000001514"/>
    </source>
</evidence>
<dbReference type="KEGG" id="smo:SELMODRAFT_80322"/>